<evidence type="ECO:0000313" key="2">
    <source>
        <dbReference type="Proteomes" id="UP000318967"/>
    </source>
</evidence>
<reference evidence="1 2" key="1">
    <citation type="submission" date="2019-05" db="EMBL/GenBank/DDBJ databases">
        <title>Complete genome sequence of sixteen phages from Abidjan, cote d'Ivoire, isolated on a single strain of Achromobacter xylosoxidans.</title>
        <authorList>
            <person name="Essoh C."/>
            <person name="Vernadet J.-P."/>
            <person name="Vergnaud G."/>
            <person name="Pourcel C."/>
        </authorList>
    </citation>
    <scope>NUCLEOTIDE SEQUENCE [LARGE SCALE GENOMIC DNA]</scope>
</reference>
<name>A0A514CUN6_9CAUD</name>
<proteinExistence type="predicted"/>
<evidence type="ECO:0000313" key="1">
    <source>
        <dbReference type="EMBL" id="QDH84181.1"/>
    </source>
</evidence>
<protein>
    <submittedName>
        <fullName evidence="1">Uncharacterized protein</fullName>
    </submittedName>
</protein>
<dbReference type="Proteomes" id="UP000318967">
    <property type="component" value="Segment"/>
</dbReference>
<organism evidence="1 2">
    <name type="scientific">Achromobacter phage vB_AxyP_19-32_Axy13</name>
    <dbReference type="NCBI Taxonomy" id="2591044"/>
    <lineage>
        <taxon>Viruses</taxon>
        <taxon>Duplodnaviria</taxon>
        <taxon>Heunggongvirae</taxon>
        <taxon>Uroviricota</taxon>
        <taxon>Caudoviricetes</taxon>
        <taxon>Schitoviridae</taxon>
        <taxon>Rothmandenesvirinae</taxon>
        <taxon>Inbricusvirus</taxon>
        <taxon>Inbricusvirus inbricus</taxon>
    </lineage>
</organism>
<gene>
    <name evidence="1" type="ORF">Axy13_013</name>
</gene>
<sequence length="265" mass="28795">MSKKNHPRIGYEVTLSPSVQNKLLLGALGTVGVMESYARPHILRMSAHQFSKFIIAAQKDGVSLAQLKAVEIDYNALPIVTVVRGSGSYHQEGNEPVAGEAVSSASTPLPEIDASLLNQVGEAVGEMAAEFKHDDKLDALGFVPDGLKRLLADIGIDPAKVQVIDMSSATSDQVDHMAGMSLEGFSKEADKLTDRIRRNMDIVANTFYETRIPMRGVDVLDHVRGHGGAPCGLVRQKEAFRDAPYPLVWEQANSLLERLMMESGQ</sequence>
<dbReference type="EMBL" id="MK962632">
    <property type="protein sequence ID" value="QDH84181.1"/>
    <property type="molecule type" value="Genomic_DNA"/>
</dbReference>
<accession>A0A514CUN6</accession>